<dbReference type="EMBL" id="JAAIUW010000001">
    <property type="protein sequence ID" value="KAF7844664.1"/>
    <property type="molecule type" value="Genomic_DNA"/>
</dbReference>
<name>A0A835CJK1_9FABA</name>
<evidence type="ECO:0000313" key="1">
    <source>
        <dbReference type="EMBL" id="KAF7844664.1"/>
    </source>
</evidence>
<reference evidence="1" key="1">
    <citation type="submission" date="2020-09" db="EMBL/GenBank/DDBJ databases">
        <title>Genome-Enabled Discovery of Anthraquinone Biosynthesis in Senna tora.</title>
        <authorList>
            <person name="Kang S.-H."/>
            <person name="Pandey R.P."/>
            <person name="Lee C.-M."/>
            <person name="Sim J.-S."/>
            <person name="Jeong J.-T."/>
            <person name="Choi B.-S."/>
            <person name="Jung M."/>
            <person name="Ginzburg D."/>
            <person name="Zhao K."/>
            <person name="Won S.Y."/>
            <person name="Oh T.-J."/>
            <person name="Yu Y."/>
            <person name="Kim N.-H."/>
            <person name="Lee O.R."/>
            <person name="Lee T.-H."/>
            <person name="Bashyal P."/>
            <person name="Kim T.-S."/>
            <person name="Lee W.-H."/>
            <person name="Kawkins C."/>
            <person name="Kim C.-K."/>
            <person name="Kim J.S."/>
            <person name="Ahn B.O."/>
            <person name="Rhee S.Y."/>
            <person name="Sohng J.K."/>
        </authorList>
    </citation>
    <scope>NUCLEOTIDE SEQUENCE</scope>
    <source>
        <tissue evidence="1">Leaf</tissue>
    </source>
</reference>
<proteinExistence type="predicted"/>
<keyword evidence="2" id="KW-1185">Reference proteome</keyword>
<comment type="caution">
    <text evidence="1">The sequence shown here is derived from an EMBL/GenBank/DDBJ whole genome shotgun (WGS) entry which is preliminary data.</text>
</comment>
<gene>
    <name evidence="1" type="ORF">G2W53_001569</name>
</gene>
<evidence type="ECO:0000313" key="2">
    <source>
        <dbReference type="Proteomes" id="UP000634136"/>
    </source>
</evidence>
<dbReference type="Proteomes" id="UP000634136">
    <property type="component" value="Unassembled WGS sequence"/>
</dbReference>
<sequence length="68" mass="7162">MSHGESAKAQHPSIAAWGLVLLGHGLTRLPERGWATTCPLFGVRPKPVITGLRPVFKSVVVGTFLASG</sequence>
<dbReference type="AlphaFoldDB" id="A0A835CJK1"/>
<organism evidence="1 2">
    <name type="scientific">Senna tora</name>
    <dbReference type="NCBI Taxonomy" id="362788"/>
    <lineage>
        <taxon>Eukaryota</taxon>
        <taxon>Viridiplantae</taxon>
        <taxon>Streptophyta</taxon>
        <taxon>Embryophyta</taxon>
        <taxon>Tracheophyta</taxon>
        <taxon>Spermatophyta</taxon>
        <taxon>Magnoliopsida</taxon>
        <taxon>eudicotyledons</taxon>
        <taxon>Gunneridae</taxon>
        <taxon>Pentapetalae</taxon>
        <taxon>rosids</taxon>
        <taxon>fabids</taxon>
        <taxon>Fabales</taxon>
        <taxon>Fabaceae</taxon>
        <taxon>Caesalpinioideae</taxon>
        <taxon>Cassia clade</taxon>
        <taxon>Senna</taxon>
    </lineage>
</organism>
<protein>
    <submittedName>
        <fullName evidence="1">Uncharacterized protein</fullName>
    </submittedName>
</protein>
<accession>A0A835CJK1</accession>